<dbReference type="AlphaFoldDB" id="A0AA46K8X0"/>
<accession>A0AA46K8X0</accession>
<reference evidence="1 2" key="2">
    <citation type="submission" date="2019-07" db="EMBL/GenBank/DDBJ databases">
        <title>Investigation of anaerobic lignin degradation for improved lignocellulosic biofuels.</title>
        <authorList>
            <person name="Deangelis K.PhD."/>
        </authorList>
    </citation>
    <scope>NUCLEOTIDE SEQUENCE [LARGE SCALE GENOMIC DNA]</scope>
    <source>
        <strain evidence="1 2">106R</strain>
    </source>
</reference>
<dbReference type="Proteomes" id="UP000320710">
    <property type="component" value="Unassembled WGS sequence"/>
</dbReference>
<dbReference type="InterPro" id="IPR021364">
    <property type="entry name" value="DUF2857"/>
</dbReference>
<dbReference type="RefSeq" id="WP_141971524.1">
    <property type="nucleotide sequence ID" value="NZ_VFMJ01000001.1"/>
</dbReference>
<evidence type="ECO:0000313" key="2">
    <source>
        <dbReference type="Proteomes" id="UP000320710"/>
    </source>
</evidence>
<comment type="caution">
    <text evidence="1">The sequence shown here is derived from an EMBL/GenBank/DDBJ whole genome shotgun (WGS) entry which is preliminary data.</text>
</comment>
<protein>
    <submittedName>
        <fullName evidence="1">Uncharacterized protein DUF2857</fullName>
    </submittedName>
</protein>
<organism evidence="1 2">
    <name type="scientific">Serratia marcescens</name>
    <dbReference type="NCBI Taxonomy" id="615"/>
    <lineage>
        <taxon>Bacteria</taxon>
        <taxon>Pseudomonadati</taxon>
        <taxon>Pseudomonadota</taxon>
        <taxon>Gammaproteobacteria</taxon>
        <taxon>Enterobacterales</taxon>
        <taxon>Yersiniaceae</taxon>
        <taxon>Serratia</taxon>
    </lineage>
</organism>
<name>A0AA46K8X0_SERMA</name>
<sequence length="209" mass="23376">MSNSLSQATNSLLTQLVMELKSGYIRRCESLGLTTEEMQLLHGLTIEDLHYLMNSSVSVLTFQIHHENFSLMLQHARREQQRMQRIDRALALGGSIEMMQHYFGLSTVEVAARRRMTGISIRQGRCAALSDDENAALWRQWQKSDVDDASSADGLDVMMLAAEQMDVSLTAVWHAVRSFDAPQTATARKAIQAVRTPRATPGGNTRRLA</sequence>
<dbReference type="Pfam" id="PF11198">
    <property type="entry name" value="DUF2857"/>
    <property type="match status" value="1"/>
</dbReference>
<gene>
    <name evidence="1" type="ORF">FHU12_4175</name>
</gene>
<proteinExistence type="predicted"/>
<reference evidence="1 2" key="1">
    <citation type="submission" date="2019-06" db="EMBL/GenBank/DDBJ databases">
        <authorList>
            <person name="Deangelis K."/>
            <person name="Huntemann M."/>
            <person name="Clum A."/>
            <person name="Pillay M."/>
            <person name="Palaniappan K."/>
            <person name="Varghese N."/>
            <person name="Mikhailova N."/>
            <person name="Stamatis D."/>
            <person name="Reddy T."/>
            <person name="Daum C."/>
            <person name="Shapiro N."/>
            <person name="Ivanova N."/>
            <person name="Kyrpides N."/>
            <person name="Woyke T."/>
        </authorList>
    </citation>
    <scope>NUCLEOTIDE SEQUENCE [LARGE SCALE GENOMIC DNA]</scope>
    <source>
        <strain evidence="1 2">106R</strain>
    </source>
</reference>
<dbReference type="EMBL" id="VFMJ01000001">
    <property type="protein sequence ID" value="TQI86537.1"/>
    <property type="molecule type" value="Genomic_DNA"/>
</dbReference>
<evidence type="ECO:0000313" key="1">
    <source>
        <dbReference type="EMBL" id="TQI86537.1"/>
    </source>
</evidence>